<dbReference type="GO" id="GO:0007165">
    <property type="term" value="P:signal transduction"/>
    <property type="evidence" value="ECO:0007669"/>
    <property type="project" value="TreeGrafter"/>
</dbReference>
<dbReference type="GO" id="GO:0006508">
    <property type="term" value="P:proteolysis"/>
    <property type="evidence" value="ECO:0007669"/>
    <property type="project" value="UniProtKB-KW"/>
</dbReference>
<dbReference type="InterPro" id="IPR004447">
    <property type="entry name" value="Peptidase_S41A"/>
</dbReference>
<dbReference type="InterPro" id="IPR036034">
    <property type="entry name" value="PDZ_sf"/>
</dbReference>
<dbReference type="NCBIfam" id="TIGR00225">
    <property type="entry name" value="prc"/>
    <property type="match status" value="1"/>
</dbReference>
<dbReference type="InterPro" id="IPR005151">
    <property type="entry name" value="Tail-specific_protease"/>
</dbReference>
<dbReference type="InterPro" id="IPR041489">
    <property type="entry name" value="PDZ_6"/>
</dbReference>
<accession>A0A1M6TVE3</accession>
<keyword evidence="3 5" id="KW-0378">Hydrolase</keyword>
<evidence type="ECO:0000256" key="1">
    <source>
        <dbReference type="ARBA" id="ARBA00009179"/>
    </source>
</evidence>
<comment type="similarity">
    <text evidence="1 5">Belongs to the peptidase S41A family.</text>
</comment>
<dbReference type="SUPFAM" id="SSF50156">
    <property type="entry name" value="PDZ domain-like"/>
    <property type="match status" value="1"/>
</dbReference>
<organism evidence="8 9">
    <name type="scientific">Clostridium cavendishii DSM 21758</name>
    <dbReference type="NCBI Taxonomy" id="1121302"/>
    <lineage>
        <taxon>Bacteria</taxon>
        <taxon>Bacillati</taxon>
        <taxon>Bacillota</taxon>
        <taxon>Clostridia</taxon>
        <taxon>Eubacteriales</taxon>
        <taxon>Clostridiaceae</taxon>
        <taxon>Clostridium</taxon>
    </lineage>
</organism>
<evidence type="ECO:0000256" key="5">
    <source>
        <dbReference type="RuleBase" id="RU004404"/>
    </source>
</evidence>
<dbReference type="OrthoDB" id="9812068at2"/>
<sequence>MDIGNEDDKQIKTNKKSSKIIITIVITALIISNIGAFYAGNKLAFKGVSLGATNDGIKNLKNIEDVSKYEKLFKIRALIYKLYDGNIKEDDLVEGAIKGMTESLKDPYTVFMNKDEYEDFSEKSEGNYMGVGMQVGEKDGKMEAATVFEGSPAEKAGIRQGDFIVKINDIPITGKDIDKAVSMMKGKEKAEIKLTILRENKLSEVKVTRDIVKMINVKGEMLDKSVGYIRISSFDEDVAKDFNKNLKQLKDRGMKGLILDLRGNPGGYMNECVNVVSNFIPKDKVIVSTINKYGDKDESKSVGGMAIGMPLVVLTDGGSASASEIVSGAIRDYKIGTLIGKKTYGKGVVQTVIDKTRLNLFDDGTALKVTISKYYTPNGENIHKKGIAPDIEVDYPKELAEKPYDRNVDPQFSKALEVIQEKIK</sequence>
<dbReference type="PROSITE" id="PS50106">
    <property type="entry name" value="PDZ"/>
    <property type="match status" value="1"/>
</dbReference>
<dbReference type="Pfam" id="PF22694">
    <property type="entry name" value="CtpB_N-like"/>
    <property type="match status" value="1"/>
</dbReference>
<dbReference type="SUPFAM" id="SSF52096">
    <property type="entry name" value="ClpP/crotonase"/>
    <property type="match status" value="1"/>
</dbReference>
<keyword evidence="6" id="KW-1133">Transmembrane helix</keyword>
<dbReference type="GO" id="GO:0004175">
    <property type="term" value="F:endopeptidase activity"/>
    <property type="evidence" value="ECO:0007669"/>
    <property type="project" value="TreeGrafter"/>
</dbReference>
<dbReference type="InterPro" id="IPR029045">
    <property type="entry name" value="ClpP/crotonase-like_dom_sf"/>
</dbReference>
<dbReference type="SMART" id="SM00228">
    <property type="entry name" value="PDZ"/>
    <property type="match status" value="1"/>
</dbReference>
<evidence type="ECO:0000313" key="8">
    <source>
        <dbReference type="EMBL" id="SHK60768.1"/>
    </source>
</evidence>
<feature type="transmembrane region" description="Helical" evidence="6">
    <location>
        <begin position="20"/>
        <end position="40"/>
    </location>
</feature>
<dbReference type="InterPro" id="IPR055210">
    <property type="entry name" value="CtpA/B_N"/>
</dbReference>
<evidence type="ECO:0000313" key="9">
    <source>
        <dbReference type="Proteomes" id="UP000184310"/>
    </source>
</evidence>
<evidence type="ECO:0000256" key="3">
    <source>
        <dbReference type="ARBA" id="ARBA00022801"/>
    </source>
</evidence>
<keyword evidence="6" id="KW-0472">Membrane</keyword>
<dbReference type="Gene3D" id="2.30.42.10">
    <property type="match status" value="1"/>
</dbReference>
<dbReference type="AlphaFoldDB" id="A0A1M6TVE3"/>
<reference evidence="8 9" key="1">
    <citation type="submission" date="2016-11" db="EMBL/GenBank/DDBJ databases">
        <authorList>
            <person name="Jaros S."/>
            <person name="Januszkiewicz K."/>
            <person name="Wedrychowicz H."/>
        </authorList>
    </citation>
    <scope>NUCLEOTIDE SEQUENCE [LARGE SCALE GENOMIC DNA]</scope>
    <source>
        <strain evidence="8 9">DSM 21758</strain>
    </source>
</reference>
<evidence type="ECO:0000259" key="7">
    <source>
        <dbReference type="PROSITE" id="PS50106"/>
    </source>
</evidence>
<dbReference type="InterPro" id="IPR001478">
    <property type="entry name" value="PDZ"/>
</dbReference>
<dbReference type="Gene3D" id="3.90.226.10">
    <property type="entry name" value="2-enoyl-CoA Hydratase, Chain A, domain 1"/>
    <property type="match status" value="1"/>
</dbReference>
<protein>
    <submittedName>
        <fullName evidence="8">C-terminal processing peptidase-3. Serine peptidase. MEROPS family S41A</fullName>
    </submittedName>
</protein>
<dbReference type="SMART" id="SM00245">
    <property type="entry name" value="TSPc"/>
    <property type="match status" value="1"/>
</dbReference>
<dbReference type="Proteomes" id="UP000184310">
    <property type="component" value="Unassembled WGS sequence"/>
</dbReference>
<gene>
    <name evidence="8" type="ORF">SAMN02745163_04122</name>
</gene>
<keyword evidence="4 5" id="KW-0720">Serine protease</keyword>
<evidence type="ECO:0000256" key="6">
    <source>
        <dbReference type="SAM" id="Phobius"/>
    </source>
</evidence>
<proteinExistence type="inferred from homology"/>
<dbReference type="CDD" id="cd07560">
    <property type="entry name" value="Peptidase_S41_CPP"/>
    <property type="match status" value="1"/>
</dbReference>
<name>A0A1M6TVE3_9CLOT</name>
<dbReference type="GO" id="GO:0030288">
    <property type="term" value="C:outer membrane-bounded periplasmic space"/>
    <property type="evidence" value="ECO:0007669"/>
    <property type="project" value="TreeGrafter"/>
</dbReference>
<dbReference type="RefSeq" id="WP_084109078.1">
    <property type="nucleotide sequence ID" value="NZ_FQZB01000021.1"/>
</dbReference>
<dbReference type="STRING" id="1121302.SAMN02745163_04122"/>
<evidence type="ECO:0000256" key="2">
    <source>
        <dbReference type="ARBA" id="ARBA00022670"/>
    </source>
</evidence>
<dbReference type="EMBL" id="FQZB01000021">
    <property type="protein sequence ID" value="SHK60768.1"/>
    <property type="molecule type" value="Genomic_DNA"/>
</dbReference>
<dbReference type="Pfam" id="PF17820">
    <property type="entry name" value="PDZ_6"/>
    <property type="match status" value="1"/>
</dbReference>
<dbReference type="GO" id="GO:0008236">
    <property type="term" value="F:serine-type peptidase activity"/>
    <property type="evidence" value="ECO:0007669"/>
    <property type="project" value="UniProtKB-KW"/>
</dbReference>
<keyword evidence="9" id="KW-1185">Reference proteome</keyword>
<keyword evidence="6" id="KW-0812">Transmembrane</keyword>
<keyword evidence="2 5" id="KW-0645">Protease</keyword>
<dbReference type="CDD" id="cd06782">
    <property type="entry name" value="cpPDZ_CPP-like"/>
    <property type="match status" value="1"/>
</dbReference>
<dbReference type="PANTHER" id="PTHR32060:SF30">
    <property type="entry name" value="CARBOXY-TERMINAL PROCESSING PROTEASE CTPA"/>
    <property type="match status" value="1"/>
</dbReference>
<dbReference type="PANTHER" id="PTHR32060">
    <property type="entry name" value="TAIL-SPECIFIC PROTEASE"/>
    <property type="match status" value="1"/>
</dbReference>
<feature type="domain" description="PDZ" evidence="7">
    <location>
        <begin position="117"/>
        <end position="185"/>
    </location>
</feature>
<dbReference type="Pfam" id="PF03572">
    <property type="entry name" value="Peptidase_S41"/>
    <property type="match status" value="1"/>
</dbReference>
<dbReference type="Gene3D" id="3.30.750.44">
    <property type="match status" value="1"/>
</dbReference>
<evidence type="ECO:0000256" key="4">
    <source>
        <dbReference type="ARBA" id="ARBA00022825"/>
    </source>
</evidence>